<dbReference type="AlphaFoldDB" id="A0A0A1VZF5"/>
<dbReference type="RefSeq" id="WP_002734814.1">
    <property type="nucleotide sequence ID" value="NZ_BBPA01000070.1"/>
</dbReference>
<protein>
    <submittedName>
        <fullName evidence="1">Uncharacterized protein</fullName>
    </submittedName>
</protein>
<evidence type="ECO:0000313" key="1">
    <source>
        <dbReference type="EMBL" id="GAL95202.1"/>
    </source>
</evidence>
<accession>A0A0A1VZF5</accession>
<comment type="caution">
    <text evidence="1">The sequence shown here is derived from an EMBL/GenBank/DDBJ whole genome shotgun (WGS) entry which is preliminary data.</text>
</comment>
<reference evidence="2" key="1">
    <citation type="journal article" date="2015" name="Genome">
        <title>Whole Genome Sequence of the Non-Microcystin-Producing Microcystis aeruginosa Strain NIES-44.</title>
        <authorList>
            <person name="Okano K."/>
            <person name="Miyata N."/>
            <person name="Ozaki Y."/>
        </authorList>
    </citation>
    <scope>NUCLEOTIDE SEQUENCE [LARGE SCALE GENOMIC DNA]</scope>
    <source>
        <strain evidence="2">NIES-44</strain>
    </source>
</reference>
<dbReference type="Proteomes" id="UP000030321">
    <property type="component" value="Unassembled WGS sequence"/>
</dbReference>
<proteinExistence type="predicted"/>
<sequence>MVALSEKTEQQRVDMEIPILLDPTVLRAARRIYRIYCTLNSRVSKRPFGVAINRDNHRGQLIFNNKPILLPGECFVPIKQIESEAY</sequence>
<dbReference type="EMBL" id="BBPA01000070">
    <property type="protein sequence ID" value="GAL95202.1"/>
    <property type="molecule type" value="Genomic_DNA"/>
</dbReference>
<gene>
    <name evidence="1" type="ORF">N44_04057</name>
</gene>
<evidence type="ECO:0000313" key="2">
    <source>
        <dbReference type="Proteomes" id="UP000030321"/>
    </source>
</evidence>
<name>A0A0A1VZF5_MICAE</name>
<dbReference type="GeneID" id="66706685"/>
<organism evidence="1 2">
    <name type="scientific">Microcystis aeruginosa NIES-44</name>
    <dbReference type="NCBI Taxonomy" id="449439"/>
    <lineage>
        <taxon>Bacteria</taxon>
        <taxon>Bacillati</taxon>
        <taxon>Cyanobacteriota</taxon>
        <taxon>Cyanophyceae</taxon>
        <taxon>Oscillatoriophycideae</taxon>
        <taxon>Chroococcales</taxon>
        <taxon>Microcystaceae</taxon>
        <taxon>Microcystis</taxon>
    </lineage>
</organism>